<evidence type="ECO:0000313" key="1">
    <source>
        <dbReference type="EMBL" id="EAW17100.1"/>
    </source>
</evidence>
<organism evidence="1 2">
    <name type="scientific">Neosartorya fischeri (strain ATCC 1020 / DSM 3700 / CBS 544.65 / FGSC A1164 / JCM 1740 / NRRL 181 / WB 181)</name>
    <name type="common">Aspergillus fischerianus</name>
    <dbReference type="NCBI Taxonomy" id="331117"/>
    <lineage>
        <taxon>Eukaryota</taxon>
        <taxon>Fungi</taxon>
        <taxon>Dikarya</taxon>
        <taxon>Ascomycota</taxon>
        <taxon>Pezizomycotina</taxon>
        <taxon>Eurotiomycetes</taxon>
        <taxon>Eurotiomycetidae</taxon>
        <taxon>Eurotiales</taxon>
        <taxon>Aspergillaceae</taxon>
        <taxon>Aspergillus</taxon>
        <taxon>Aspergillus subgen. Fumigati</taxon>
    </lineage>
</organism>
<reference evidence="2" key="1">
    <citation type="journal article" date="2008" name="PLoS Genet.">
        <title>Genomic islands in the pathogenic filamentous fungus Aspergillus fumigatus.</title>
        <authorList>
            <person name="Fedorova N.D."/>
            <person name="Khaldi N."/>
            <person name="Joardar V.S."/>
            <person name="Maiti R."/>
            <person name="Amedeo P."/>
            <person name="Anderson M.J."/>
            <person name="Crabtree J."/>
            <person name="Silva J.C."/>
            <person name="Badger J.H."/>
            <person name="Albarraq A."/>
            <person name="Angiuoli S."/>
            <person name="Bussey H."/>
            <person name="Bowyer P."/>
            <person name="Cotty P.J."/>
            <person name="Dyer P.S."/>
            <person name="Egan A."/>
            <person name="Galens K."/>
            <person name="Fraser-Liggett C.M."/>
            <person name="Haas B.J."/>
            <person name="Inman J.M."/>
            <person name="Kent R."/>
            <person name="Lemieux S."/>
            <person name="Malavazi I."/>
            <person name="Orvis J."/>
            <person name="Roemer T."/>
            <person name="Ronning C.M."/>
            <person name="Sundaram J.P."/>
            <person name="Sutton G."/>
            <person name="Turner G."/>
            <person name="Venter J.C."/>
            <person name="White O.R."/>
            <person name="Whitty B.R."/>
            <person name="Youngman P."/>
            <person name="Wolfe K.H."/>
            <person name="Goldman G.H."/>
            <person name="Wortman J.R."/>
            <person name="Jiang B."/>
            <person name="Denning D.W."/>
            <person name="Nierman W.C."/>
        </authorList>
    </citation>
    <scope>NUCLEOTIDE SEQUENCE [LARGE SCALE GENOMIC DNA]</scope>
    <source>
        <strain evidence="2">ATCC 1020 / DSM 3700 / CBS 544.65 / FGSC A1164 / JCM 1740 / NRRL 181 / WB 181</strain>
    </source>
</reference>
<dbReference type="HOGENOM" id="CLU_1094549_0_0_1"/>
<dbReference type="eggNOG" id="ENOG502SNIJ">
    <property type="taxonomic scope" value="Eukaryota"/>
</dbReference>
<name>A1DK61_NEOFI</name>
<protein>
    <submittedName>
        <fullName evidence="1">Uncharacterized protein</fullName>
    </submittedName>
</protein>
<accession>A1DK61</accession>
<dbReference type="GeneID" id="4585156"/>
<evidence type="ECO:0000313" key="2">
    <source>
        <dbReference type="Proteomes" id="UP000006702"/>
    </source>
</evidence>
<dbReference type="Proteomes" id="UP000006702">
    <property type="component" value="Unassembled WGS sequence"/>
</dbReference>
<dbReference type="KEGG" id="nfi:NFIA_004580"/>
<proteinExistence type="predicted"/>
<keyword evidence="2" id="KW-1185">Reference proteome</keyword>
<dbReference type="AlphaFoldDB" id="A1DK61"/>
<dbReference type="VEuPathDB" id="FungiDB:NFIA_004580"/>
<dbReference type="EMBL" id="DS027697">
    <property type="protein sequence ID" value="EAW17100.1"/>
    <property type="molecule type" value="Genomic_DNA"/>
</dbReference>
<dbReference type="RefSeq" id="XP_001258997.1">
    <property type="nucleotide sequence ID" value="XM_001258996.1"/>
</dbReference>
<sequence length="254" mass="28487">MSQMNNSAIALVPLERVDNSIFPRLGHVLWSWPLCAGCGFGQQCSDATCAARVKRLRRFFQFYTAVVEAYVNESSETSRVLKTHEDLYNAVLALKGDPEMTRIALSNTVSQGKASSPSDIEAATTLAVKVLLMVDCSALHQSSNRLKKGISKVHWKDDVPFNQYLRDLFPVQTNPIFSSAGSDLSPVKSELRATKLKKHLHITLQATHDVRNHLRFDRKNNVLEVFHYTAFLKEQLKLTKGKEDPSDPMTSIKV</sequence>
<dbReference type="OrthoDB" id="5428890at2759"/>
<gene>
    <name evidence="1" type="ORF">NFIA_004580</name>
</gene>